<evidence type="ECO:0000313" key="1">
    <source>
        <dbReference type="EMBL" id="KAI0092399.1"/>
    </source>
</evidence>
<comment type="caution">
    <text evidence="1">The sequence shown here is derived from an EMBL/GenBank/DDBJ whole genome shotgun (WGS) entry which is preliminary data.</text>
</comment>
<accession>A0ACB8UDU8</accession>
<dbReference type="Proteomes" id="UP001055072">
    <property type="component" value="Unassembled WGS sequence"/>
</dbReference>
<protein>
    <submittedName>
        <fullName evidence="1">Uncharacterized protein</fullName>
    </submittedName>
</protein>
<reference evidence="1" key="1">
    <citation type="journal article" date="2021" name="Environ. Microbiol.">
        <title>Gene family expansions and transcriptome signatures uncover fungal adaptations to wood decay.</title>
        <authorList>
            <person name="Hage H."/>
            <person name="Miyauchi S."/>
            <person name="Viragh M."/>
            <person name="Drula E."/>
            <person name="Min B."/>
            <person name="Chaduli D."/>
            <person name="Navarro D."/>
            <person name="Favel A."/>
            <person name="Norest M."/>
            <person name="Lesage-Meessen L."/>
            <person name="Balint B."/>
            <person name="Merenyi Z."/>
            <person name="de Eugenio L."/>
            <person name="Morin E."/>
            <person name="Martinez A.T."/>
            <person name="Baldrian P."/>
            <person name="Stursova M."/>
            <person name="Martinez M.J."/>
            <person name="Novotny C."/>
            <person name="Magnuson J.K."/>
            <person name="Spatafora J.W."/>
            <person name="Maurice S."/>
            <person name="Pangilinan J."/>
            <person name="Andreopoulos W."/>
            <person name="LaButti K."/>
            <person name="Hundley H."/>
            <person name="Na H."/>
            <person name="Kuo A."/>
            <person name="Barry K."/>
            <person name="Lipzen A."/>
            <person name="Henrissat B."/>
            <person name="Riley R."/>
            <person name="Ahrendt S."/>
            <person name="Nagy L.G."/>
            <person name="Grigoriev I.V."/>
            <person name="Martin F."/>
            <person name="Rosso M.N."/>
        </authorList>
    </citation>
    <scope>NUCLEOTIDE SEQUENCE</scope>
    <source>
        <strain evidence="1">CBS 384.51</strain>
    </source>
</reference>
<name>A0ACB8UDU8_9APHY</name>
<gene>
    <name evidence="1" type="ORF">BDY19DRAFT_481012</name>
</gene>
<keyword evidence="2" id="KW-1185">Reference proteome</keyword>
<sequence>MSTTNLEEAATVASEFISSLENLPAEEIQKEGSKYDTAIPSMVEAHYDEINKLCQEKELLAERIVQIVMRAKARLDCDLNRVLVLQGEGDLPVQAGYYPPVPKTSVTQVNDMLRNPPSIVELPSTPTPSGAPPMKKRRVAATASAGSIKLPSPAPAAVPASANLSAAAGQRSRLSQQVSLRNSPAARSSRRVTTPVPDANEDAEGEDDVEEDAMEEGGDQEDKELYCFCRKLSYGEMIGCDNPDCRYQWFHLPCVNLKPPLPDQWYCDECIEKFGLAPDPHSERRKSRKK</sequence>
<dbReference type="EMBL" id="MU274903">
    <property type="protein sequence ID" value="KAI0092399.1"/>
    <property type="molecule type" value="Genomic_DNA"/>
</dbReference>
<organism evidence="1 2">
    <name type="scientific">Irpex rosettiformis</name>
    <dbReference type="NCBI Taxonomy" id="378272"/>
    <lineage>
        <taxon>Eukaryota</taxon>
        <taxon>Fungi</taxon>
        <taxon>Dikarya</taxon>
        <taxon>Basidiomycota</taxon>
        <taxon>Agaricomycotina</taxon>
        <taxon>Agaricomycetes</taxon>
        <taxon>Polyporales</taxon>
        <taxon>Irpicaceae</taxon>
        <taxon>Irpex</taxon>
    </lineage>
</organism>
<evidence type="ECO:0000313" key="2">
    <source>
        <dbReference type="Proteomes" id="UP001055072"/>
    </source>
</evidence>
<proteinExistence type="predicted"/>